<sequence length="243" mass="26445">MRAHILCHVVATASAITRTTVDVGRVSVTYDQHYFDTPVPQPRQGQRVADRSGLRPWPCAVPLLQHLSEATVPALETTLGRPPRVLELGSGVGLLGIGLALATKAEVTLTDPGLPTRFSKGADSISTLEFLRRNVALNDAPTARAEKLLWGDADDLDAFRSEPPFDLVVASEVLYEPSQYAALADTLAFFATDAIIGYKVRHGREQTFFDRCADEHGFRVTSEPLAGEKLSKDAVLATLRRPK</sequence>
<protein>
    <recommendedName>
        <fullName evidence="3">Calmodulin-lysine N-methyltransferase</fullName>
    </recommendedName>
</protein>
<evidence type="ECO:0000313" key="1">
    <source>
        <dbReference type="EMBL" id="CAH0380266.1"/>
    </source>
</evidence>
<dbReference type="Proteomes" id="UP000789595">
    <property type="component" value="Unassembled WGS sequence"/>
</dbReference>
<accession>A0A8J2X425</accession>
<organism evidence="1 2">
    <name type="scientific">Pelagomonas calceolata</name>
    <dbReference type="NCBI Taxonomy" id="35677"/>
    <lineage>
        <taxon>Eukaryota</taxon>
        <taxon>Sar</taxon>
        <taxon>Stramenopiles</taxon>
        <taxon>Ochrophyta</taxon>
        <taxon>Pelagophyceae</taxon>
        <taxon>Pelagomonadales</taxon>
        <taxon>Pelagomonadaceae</taxon>
        <taxon>Pelagomonas</taxon>
    </lineage>
</organism>
<dbReference type="PANTHER" id="PTHR14614">
    <property type="entry name" value="HEPATOCELLULAR CARCINOMA-ASSOCIATED ANTIGEN"/>
    <property type="match status" value="1"/>
</dbReference>
<dbReference type="EMBL" id="CAKKNE010000006">
    <property type="protein sequence ID" value="CAH0380266.1"/>
    <property type="molecule type" value="Genomic_DNA"/>
</dbReference>
<keyword evidence="2" id="KW-1185">Reference proteome</keyword>
<dbReference type="InterPro" id="IPR019410">
    <property type="entry name" value="Methyltransf_16"/>
</dbReference>
<dbReference type="CDD" id="cd02440">
    <property type="entry name" value="AdoMet_MTases"/>
    <property type="match status" value="1"/>
</dbReference>
<evidence type="ECO:0000313" key="2">
    <source>
        <dbReference type="Proteomes" id="UP000789595"/>
    </source>
</evidence>
<dbReference type="AlphaFoldDB" id="A0A8J2X425"/>
<dbReference type="PANTHER" id="PTHR14614:SF132">
    <property type="entry name" value="PROTEIN-LYSINE METHYLTRANSFERASE C42C1.13"/>
    <property type="match status" value="1"/>
</dbReference>
<comment type="caution">
    <text evidence="1">The sequence shown here is derived from an EMBL/GenBank/DDBJ whole genome shotgun (WGS) entry which is preliminary data.</text>
</comment>
<evidence type="ECO:0008006" key="3">
    <source>
        <dbReference type="Google" id="ProtNLM"/>
    </source>
</evidence>
<reference evidence="1" key="1">
    <citation type="submission" date="2021-11" db="EMBL/GenBank/DDBJ databases">
        <authorList>
            <consortium name="Genoscope - CEA"/>
            <person name="William W."/>
        </authorList>
    </citation>
    <scope>NUCLEOTIDE SEQUENCE</scope>
</reference>
<gene>
    <name evidence="1" type="ORF">PECAL_6P19070</name>
</gene>
<name>A0A8J2X425_9STRA</name>
<dbReference type="InterPro" id="IPR029063">
    <property type="entry name" value="SAM-dependent_MTases_sf"/>
</dbReference>
<proteinExistence type="predicted"/>
<dbReference type="Pfam" id="PF10294">
    <property type="entry name" value="Methyltransf_16"/>
    <property type="match status" value="1"/>
</dbReference>
<dbReference type="Gene3D" id="3.40.50.150">
    <property type="entry name" value="Vaccinia Virus protein VP39"/>
    <property type="match status" value="1"/>
</dbReference>
<dbReference type="SUPFAM" id="SSF53335">
    <property type="entry name" value="S-adenosyl-L-methionine-dependent methyltransferases"/>
    <property type="match status" value="1"/>
</dbReference>
<dbReference type="OrthoDB" id="407325at2759"/>